<dbReference type="EMBL" id="RCMK01000083">
    <property type="protein sequence ID" value="KAG2949813.1"/>
    <property type="molecule type" value="Genomic_DNA"/>
</dbReference>
<evidence type="ECO:0000313" key="3">
    <source>
        <dbReference type="Proteomes" id="UP000736787"/>
    </source>
</evidence>
<name>A0A8T1E633_9STRA</name>
<evidence type="ECO:0000313" key="1">
    <source>
        <dbReference type="EMBL" id="KAG2949813.1"/>
    </source>
</evidence>
<dbReference type="Proteomes" id="UP000736787">
    <property type="component" value="Unassembled WGS sequence"/>
</dbReference>
<organism evidence="1 3">
    <name type="scientific">Phytophthora cactorum</name>
    <dbReference type="NCBI Taxonomy" id="29920"/>
    <lineage>
        <taxon>Eukaryota</taxon>
        <taxon>Sar</taxon>
        <taxon>Stramenopiles</taxon>
        <taxon>Oomycota</taxon>
        <taxon>Peronosporomycetes</taxon>
        <taxon>Peronosporales</taxon>
        <taxon>Peronosporaceae</taxon>
        <taxon>Phytophthora</taxon>
    </lineage>
</organism>
<accession>A0A8T1E633</accession>
<dbReference type="AlphaFoldDB" id="A0A8T1E633"/>
<evidence type="ECO:0000313" key="2">
    <source>
        <dbReference type="EMBL" id="KAG2993274.1"/>
    </source>
</evidence>
<dbReference type="EMBL" id="RCML01000074">
    <property type="protein sequence ID" value="KAG2993274.1"/>
    <property type="molecule type" value="Genomic_DNA"/>
</dbReference>
<sequence>MAVDRSSGAVYVSPFRAPCVDSERAREKFAVVDVEVVGLAFFGLADQLELPG</sequence>
<proteinExistence type="predicted"/>
<gene>
    <name evidence="1" type="ORF">PC117_g4934</name>
    <name evidence="2" type="ORF">PC118_g4105</name>
</gene>
<dbReference type="Proteomes" id="UP000697107">
    <property type="component" value="Unassembled WGS sequence"/>
</dbReference>
<protein>
    <submittedName>
        <fullName evidence="1">Uncharacterized protein</fullName>
    </submittedName>
</protein>
<reference evidence="1" key="1">
    <citation type="submission" date="2018-10" db="EMBL/GenBank/DDBJ databases">
        <title>Effector identification in a new, highly contiguous assembly of the strawberry crown rot pathogen Phytophthora cactorum.</title>
        <authorList>
            <person name="Armitage A.D."/>
            <person name="Nellist C.F."/>
            <person name="Bates H."/>
            <person name="Vickerstaff R.J."/>
            <person name="Harrison R.J."/>
        </authorList>
    </citation>
    <scope>NUCLEOTIDE SEQUENCE</scope>
    <source>
        <strain evidence="1">4040</strain>
        <strain evidence="2">P415</strain>
    </source>
</reference>
<comment type="caution">
    <text evidence="1">The sequence shown here is derived from an EMBL/GenBank/DDBJ whole genome shotgun (WGS) entry which is preliminary data.</text>
</comment>